<name>A0A8T0H3C2_CERPU</name>
<sequence>MANAPARRLQKLARPQTINPRILKKIPISATVASVITSPIQHSRIQKIYHISFPHSKYSTSHHSSLASIILCAPNANFCRKQEKTFTPRRVAKHVPVSREQVSSPAGPVAVQLLERVSGLVASAPKIAQRWRN</sequence>
<organism evidence="1 2">
    <name type="scientific">Ceratodon purpureus</name>
    <name type="common">Fire moss</name>
    <name type="synonym">Dicranum purpureum</name>
    <dbReference type="NCBI Taxonomy" id="3225"/>
    <lineage>
        <taxon>Eukaryota</taxon>
        <taxon>Viridiplantae</taxon>
        <taxon>Streptophyta</taxon>
        <taxon>Embryophyta</taxon>
        <taxon>Bryophyta</taxon>
        <taxon>Bryophytina</taxon>
        <taxon>Bryopsida</taxon>
        <taxon>Dicranidae</taxon>
        <taxon>Pseudoditrichales</taxon>
        <taxon>Ditrichaceae</taxon>
        <taxon>Ceratodon</taxon>
    </lineage>
</organism>
<evidence type="ECO:0000313" key="2">
    <source>
        <dbReference type="Proteomes" id="UP000822688"/>
    </source>
</evidence>
<accession>A0A8T0H3C2</accession>
<reference evidence="1" key="1">
    <citation type="submission" date="2020-06" db="EMBL/GenBank/DDBJ databases">
        <title>WGS assembly of Ceratodon purpureus strain R40.</title>
        <authorList>
            <person name="Carey S.B."/>
            <person name="Jenkins J."/>
            <person name="Shu S."/>
            <person name="Lovell J.T."/>
            <person name="Sreedasyam A."/>
            <person name="Maumus F."/>
            <person name="Tiley G.P."/>
            <person name="Fernandez-Pozo N."/>
            <person name="Barry K."/>
            <person name="Chen C."/>
            <person name="Wang M."/>
            <person name="Lipzen A."/>
            <person name="Daum C."/>
            <person name="Saski C.A."/>
            <person name="Payton A.C."/>
            <person name="Mcbreen J.C."/>
            <person name="Conrad R.E."/>
            <person name="Kollar L.M."/>
            <person name="Olsson S."/>
            <person name="Huttunen S."/>
            <person name="Landis J.B."/>
            <person name="Wickett N.J."/>
            <person name="Johnson M.G."/>
            <person name="Rensing S.A."/>
            <person name="Grimwood J."/>
            <person name="Schmutz J."/>
            <person name="Mcdaniel S.F."/>
        </authorList>
    </citation>
    <scope>NUCLEOTIDE SEQUENCE</scope>
    <source>
        <strain evidence="1">R40</strain>
    </source>
</reference>
<gene>
    <name evidence="1" type="ORF">KC19_8G143400</name>
</gene>
<comment type="caution">
    <text evidence="1">The sequence shown here is derived from an EMBL/GenBank/DDBJ whole genome shotgun (WGS) entry which is preliminary data.</text>
</comment>
<protein>
    <submittedName>
        <fullName evidence="1">Uncharacterized protein</fullName>
    </submittedName>
</protein>
<dbReference type="Proteomes" id="UP000822688">
    <property type="component" value="Chromosome 8"/>
</dbReference>
<evidence type="ECO:0000313" key="1">
    <source>
        <dbReference type="EMBL" id="KAG0564829.1"/>
    </source>
</evidence>
<keyword evidence="2" id="KW-1185">Reference proteome</keyword>
<dbReference type="AlphaFoldDB" id="A0A8T0H3C2"/>
<proteinExistence type="predicted"/>
<dbReference type="EMBL" id="CM026429">
    <property type="protein sequence ID" value="KAG0564829.1"/>
    <property type="molecule type" value="Genomic_DNA"/>
</dbReference>